<gene>
    <name evidence="2" type="ORF">MHBO_000650</name>
</gene>
<reference evidence="2 3" key="1">
    <citation type="journal article" date="2024" name="BMC Biol.">
        <title>Comparative genomics of Ascetosporea gives new insight into the evolutionary basis for animal parasitism in Rhizaria.</title>
        <authorList>
            <person name="Hiltunen Thoren M."/>
            <person name="Onut-Brannstrom I."/>
            <person name="Alfjorden A."/>
            <person name="Peckova H."/>
            <person name="Swords F."/>
            <person name="Hooper C."/>
            <person name="Holzer A.S."/>
            <person name="Bass D."/>
            <person name="Burki F."/>
        </authorList>
    </citation>
    <scope>NUCLEOTIDE SEQUENCE [LARGE SCALE GENOMIC DNA]</scope>
    <source>
        <strain evidence="2">20-A016</strain>
    </source>
</reference>
<dbReference type="EMBL" id="JBDODL010000115">
    <property type="protein sequence ID" value="MES1918734.1"/>
    <property type="molecule type" value="Genomic_DNA"/>
</dbReference>
<proteinExistence type="predicted"/>
<dbReference type="Proteomes" id="UP001439008">
    <property type="component" value="Unassembled WGS sequence"/>
</dbReference>
<protein>
    <submittedName>
        <fullName evidence="2">Uncharacterized protein</fullName>
    </submittedName>
</protein>
<evidence type="ECO:0000313" key="2">
    <source>
        <dbReference type="EMBL" id="MES1918734.1"/>
    </source>
</evidence>
<keyword evidence="3" id="KW-1185">Reference proteome</keyword>
<evidence type="ECO:0000313" key="3">
    <source>
        <dbReference type="Proteomes" id="UP001439008"/>
    </source>
</evidence>
<organism evidence="2 3">
    <name type="scientific">Bonamia ostreae</name>
    <dbReference type="NCBI Taxonomy" id="126728"/>
    <lineage>
        <taxon>Eukaryota</taxon>
        <taxon>Sar</taxon>
        <taxon>Rhizaria</taxon>
        <taxon>Endomyxa</taxon>
        <taxon>Ascetosporea</taxon>
        <taxon>Haplosporida</taxon>
        <taxon>Bonamia</taxon>
    </lineage>
</organism>
<evidence type="ECO:0000256" key="1">
    <source>
        <dbReference type="SAM" id="Coils"/>
    </source>
</evidence>
<accession>A0ABV2AGZ4</accession>
<comment type="caution">
    <text evidence="2">The sequence shown here is derived from an EMBL/GenBank/DDBJ whole genome shotgun (WGS) entry which is preliminary data.</text>
</comment>
<sequence length="409" mass="47890">MVRDRYERLKNDKGENLKFSNENKNDNLNQIKNAHKKQIFFKQEEIEKLQNDKNKLIKSLNKSQNDIKFNNTNFENFDDEHKIEQEISIKVIKKLQQLKECQKCKIKDYFEQKNIFGRIMICDDAINETMQFICDYIVGHICYWLYFFVTKSNIVAVASELCGLAKYSYGTQILSFYENKQSNKLIGTILSILMDFSVRKEKDIIEKKFLNFLETVLQNELTAKNIDRILKQLSPFVIDGHFNRIVNNSNDQKIKSLAMQIGSHLMKDEGDSPLISLLSDYALENKNLVYKTQIINFLLKICTNQEKEGPAILINLFSFIKQEGMAHYLIKSIIEEIDFLSIRNKKELKEEECALENLVLKEIHLLTLVSTEKSSLVGKKHFVKYIANFVNEWTDNKSFLAPDLQNFLK</sequence>
<feature type="coiled-coil region" evidence="1">
    <location>
        <begin position="32"/>
        <end position="66"/>
    </location>
</feature>
<name>A0ABV2AGZ4_9EUKA</name>
<keyword evidence="1" id="KW-0175">Coiled coil</keyword>